<gene>
    <name evidence="6" type="ORF">KDH_77880</name>
</gene>
<dbReference type="InterPro" id="IPR036390">
    <property type="entry name" value="WH_DNA-bd_sf"/>
</dbReference>
<dbReference type="PANTHER" id="PTHR30126:SF40">
    <property type="entry name" value="HTH-TYPE TRANSCRIPTIONAL REGULATOR GLTR"/>
    <property type="match status" value="1"/>
</dbReference>
<protein>
    <submittedName>
        <fullName evidence="6">LysR family transcriptional regulator</fullName>
    </submittedName>
</protein>
<evidence type="ECO:0000256" key="2">
    <source>
        <dbReference type="ARBA" id="ARBA00023015"/>
    </source>
</evidence>
<feature type="domain" description="HTH lysR-type" evidence="5">
    <location>
        <begin position="1"/>
        <end position="58"/>
    </location>
</feature>
<evidence type="ECO:0000259" key="5">
    <source>
        <dbReference type="PROSITE" id="PS50931"/>
    </source>
</evidence>
<dbReference type="SUPFAM" id="SSF53850">
    <property type="entry name" value="Periplasmic binding protein-like II"/>
    <property type="match status" value="1"/>
</dbReference>
<dbReference type="Pfam" id="PF03466">
    <property type="entry name" value="LysR_substrate"/>
    <property type="match status" value="1"/>
</dbReference>
<dbReference type="InterPro" id="IPR000847">
    <property type="entry name" value="LysR_HTH_N"/>
</dbReference>
<evidence type="ECO:0000313" key="6">
    <source>
        <dbReference type="EMBL" id="GLV60970.1"/>
    </source>
</evidence>
<dbReference type="EMBL" id="BSRI01000002">
    <property type="protein sequence ID" value="GLV60970.1"/>
    <property type="molecule type" value="Genomic_DNA"/>
</dbReference>
<keyword evidence="7" id="KW-1185">Reference proteome</keyword>
<dbReference type="Gene3D" id="3.40.190.290">
    <property type="match status" value="1"/>
</dbReference>
<name>A0ABQ6G360_9CHLR</name>
<keyword evidence="3" id="KW-0238">DNA-binding</keyword>
<reference evidence="6 7" key="1">
    <citation type="submission" date="2023-02" db="EMBL/GenBank/DDBJ databases">
        <title>Dictyobacter halimunensis sp. nov., a new member of the class Ktedonobacteria from forest soil in a geothermal area.</title>
        <authorList>
            <person name="Rachmania M.K."/>
            <person name="Ningsih F."/>
            <person name="Sakai Y."/>
            <person name="Yabe S."/>
            <person name="Yokota A."/>
            <person name="Sjamsuridzal W."/>
        </authorList>
    </citation>
    <scope>NUCLEOTIDE SEQUENCE [LARGE SCALE GENOMIC DNA]</scope>
    <source>
        <strain evidence="6 7">S3.2.2.5</strain>
    </source>
</reference>
<comment type="similarity">
    <text evidence="1">Belongs to the LysR transcriptional regulatory family.</text>
</comment>
<organism evidence="6 7">
    <name type="scientific">Dictyobacter halimunensis</name>
    <dbReference type="NCBI Taxonomy" id="3026934"/>
    <lineage>
        <taxon>Bacteria</taxon>
        <taxon>Bacillati</taxon>
        <taxon>Chloroflexota</taxon>
        <taxon>Ktedonobacteria</taxon>
        <taxon>Ktedonobacterales</taxon>
        <taxon>Dictyobacteraceae</taxon>
        <taxon>Dictyobacter</taxon>
    </lineage>
</organism>
<evidence type="ECO:0000313" key="7">
    <source>
        <dbReference type="Proteomes" id="UP001344906"/>
    </source>
</evidence>
<proteinExistence type="inferred from homology"/>
<dbReference type="PROSITE" id="PS50931">
    <property type="entry name" value="HTH_LYSR"/>
    <property type="match status" value="1"/>
</dbReference>
<dbReference type="Gene3D" id="1.10.10.10">
    <property type="entry name" value="Winged helix-like DNA-binding domain superfamily/Winged helix DNA-binding domain"/>
    <property type="match status" value="1"/>
</dbReference>
<dbReference type="InterPro" id="IPR005119">
    <property type="entry name" value="LysR_subst-bd"/>
</dbReference>
<keyword evidence="4" id="KW-0804">Transcription</keyword>
<evidence type="ECO:0000256" key="1">
    <source>
        <dbReference type="ARBA" id="ARBA00009437"/>
    </source>
</evidence>
<evidence type="ECO:0000256" key="3">
    <source>
        <dbReference type="ARBA" id="ARBA00023125"/>
    </source>
</evidence>
<dbReference type="RefSeq" id="WP_338258220.1">
    <property type="nucleotide sequence ID" value="NZ_BSRI01000002.1"/>
</dbReference>
<dbReference type="Pfam" id="PF00126">
    <property type="entry name" value="HTH_1"/>
    <property type="match status" value="1"/>
</dbReference>
<comment type="caution">
    <text evidence="6">The sequence shown here is derived from an EMBL/GenBank/DDBJ whole genome shotgun (WGS) entry which is preliminary data.</text>
</comment>
<evidence type="ECO:0000256" key="4">
    <source>
        <dbReference type="ARBA" id="ARBA00023163"/>
    </source>
</evidence>
<dbReference type="Proteomes" id="UP001344906">
    <property type="component" value="Unassembled WGS sequence"/>
</dbReference>
<sequence length="294" mass="32486">MELRYLATFQTIVREGSFIRAAESLSYAPSMITLHVQHLEAELGFKLFVRQGKQIQLSTAGQALYEQADALLQHARTLEQTMKEIVAGEAGSLRMGVIEPAASVYLMPLLATFCQRHPQLQVTLEVMGTRFICQRIAAGQLEIGLCSPPPADLGLTFEPLFFEPIALLIPESHLLAQQEQVTPAELQGQRLLLTGQYCAYRETIEHFFTPRGLSAQPCMEISSFEALKYGVKAGIGIAIIPSRVATPLLEGTVLRPLTDCEQLTLPVGIVRSPQHYVSRPLLENLIADLHRLSP</sequence>
<accession>A0ABQ6G360</accession>
<dbReference type="SUPFAM" id="SSF46785">
    <property type="entry name" value="Winged helix' DNA-binding domain"/>
    <property type="match status" value="1"/>
</dbReference>
<keyword evidence="2" id="KW-0805">Transcription regulation</keyword>
<dbReference type="CDD" id="cd05466">
    <property type="entry name" value="PBP2_LTTR_substrate"/>
    <property type="match status" value="1"/>
</dbReference>
<dbReference type="PANTHER" id="PTHR30126">
    <property type="entry name" value="HTH-TYPE TRANSCRIPTIONAL REGULATOR"/>
    <property type="match status" value="1"/>
</dbReference>
<dbReference type="InterPro" id="IPR036388">
    <property type="entry name" value="WH-like_DNA-bd_sf"/>
</dbReference>